<accession>A0A508B228</accession>
<proteinExistence type="predicted"/>
<sequence>MRCISSVFIFILALVVNVGSASSPANRPVNVLFEAAEAVVTGRVVNVEASCGDRASVCVRMYRVLFDDGSMRELKAAKDRHGYRSVCSTVPLEIGSVYTVFMELPTRFNAGGASGCSLVVDLDGVFERMNHSVYRVGSPDARIIVDFEGNKYLTNAMVEPDFDDAIRSLTQGD</sequence>
<dbReference type="Proteomes" id="UP000320431">
    <property type="component" value="Unassembled WGS sequence"/>
</dbReference>
<organism evidence="1 2">
    <name type="scientific">Marilutibacter maris</name>
    <dbReference type="NCBI Taxonomy" id="1605891"/>
    <lineage>
        <taxon>Bacteria</taxon>
        <taxon>Pseudomonadati</taxon>
        <taxon>Pseudomonadota</taxon>
        <taxon>Gammaproteobacteria</taxon>
        <taxon>Lysobacterales</taxon>
        <taxon>Lysobacteraceae</taxon>
        <taxon>Marilutibacter</taxon>
    </lineage>
</organism>
<dbReference type="EMBL" id="VICD02000037">
    <property type="protein sequence ID" value="KAB8198239.1"/>
    <property type="molecule type" value="Genomic_DNA"/>
</dbReference>
<dbReference type="RefSeq" id="WP_141481186.1">
    <property type="nucleotide sequence ID" value="NZ_VICD02000037.1"/>
</dbReference>
<reference evidence="1 2" key="1">
    <citation type="submission" date="2019-10" db="EMBL/GenBank/DDBJ databases">
        <title>Lysobacter alkalisoli sp. nov., isolated from saline-alkaline soil.</title>
        <authorList>
            <person name="Sun J.-Q."/>
        </authorList>
    </citation>
    <scope>NUCLEOTIDE SEQUENCE [LARGE SCALE GENOMIC DNA]</scope>
    <source>
        <strain evidence="1 2">KCTC 42381</strain>
    </source>
</reference>
<protein>
    <submittedName>
        <fullName evidence="1">Uncharacterized protein</fullName>
    </submittedName>
</protein>
<comment type="caution">
    <text evidence="1">The sequence shown here is derived from an EMBL/GenBank/DDBJ whole genome shotgun (WGS) entry which is preliminary data.</text>
</comment>
<evidence type="ECO:0000313" key="2">
    <source>
        <dbReference type="Proteomes" id="UP000320431"/>
    </source>
</evidence>
<evidence type="ECO:0000313" key="1">
    <source>
        <dbReference type="EMBL" id="KAB8198239.1"/>
    </source>
</evidence>
<gene>
    <name evidence="1" type="ORF">FKV24_003095</name>
</gene>
<name>A0A508B228_9GAMM</name>
<dbReference type="AlphaFoldDB" id="A0A508B228"/>